<gene>
    <name evidence="1" type="ORF">MEBOL_004666</name>
</gene>
<reference evidence="1 2" key="1">
    <citation type="submission" date="2017-06" db="EMBL/GenBank/DDBJ databases">
        <authorList>
            <person name="Kim H.J."/>
            <person name="Triplett B.A."/>
        </authorList>
    </citation>
    <scope>NUCLEOTIDE SEQUENCE [LARGE SCALE GENOMIC DNA]</scope>
    <source>
        <strain evidence="1 2">DSM 14713</strain>
    </source>
</reference>
<dbReference type="KEGG" id="mbd:MEBOL_004666"/>
<dbReference type="RefSeq" id="WP_170115576.1">
    <property type="nucleotide sequence ID" value="NZ_CP022163.1"/>
</dbReference>
<keyword evidence="2" id="KW-1185">Reference proteome</keyword>
<evidence type="ECO:0000313" key="2">
    <source>
        <dbReference type="Proteomes" id="UP000217289"/>
    </source>
</evidence>
<dbReference type="AlphaFoldDB" id="A0A250IHB2"/>
<sequence>MKYFGGVIVVLYAWMALTGWEPFTRAEKGKAAARTGGGGGGVARYRSGSFMGGK</sequence>
<proteinExistence type="predicted"/>
<evidence type="ECO:0000313" key="1">
    <source>
        <dbReference type="EMBL" id="ATB31204.1"/>
    </source>
</evidence>
<protein>
    <submittedName>
        <fullName evidence="1">Uncharacterized protein</fullName>
    </submittedName>
</protein>
<organism evidence="1 2">
    <name type="scientific">Melittangium boletus DSM 14713</name>
    <dbReference type="NCBI Taxonomy" id="1294270"/>
    <lineage>
        <taxon>Bacteria</taxon>
        <taxon>Pseudomonadati</taxon>
        <taxon>Myxococcota</taxon>
        <taxon>Myxococcia</taxon>
        <taxon>Myxococcales</taxon>
        <taxon>Cystobacterineae</taxon>
        <taxon>Archangiaceae</taxon>
        <taxon>Melittangium</taxon>
    </lineage>
</organism>
<name>A0A250IHB2_9BACT</name>
<dbReference type="Proteomes" id="UP000217289">
    <property type="component" value="Chromosome"/>
</dbReference>
<dbReference type="EMBL" id="CP022163">
    <property type="protein sequence ID" value="ATB31204.1"/>
    <property type="molecule type" value="Genomic_DNA"/>
</dbReference>
<accession>A0A250IHB2</accession>